<evidence type="ECO:0000313" key="6">
    <source>
        <dbReference type="Proteomes" id="UP000315215"/>
    </source>
</evidence>
<name>A0A516KBN3_9BACI</name>
<dbReference type="SUPFAM" id="SSF53098">
    <property type="entry name" value="Ribonuclease H-like"/>
    <property type="match status" value="1"/>
</dbReference>
<dbReference type="Pfam" id="PF00665">
    <property type="entry name" value="rve"/>
    <property type="match status" value="1"/>
</dbReference>
<dbReference type="KEGG" id="aqt:FN924_04960"/>
<dbReference type="Pfam" id="PF13518">
    <property type="entry name" value="HTH_28"/>
    <property type="match status" value="2"/>
</dbReference>
<dbReference type="Gene3D" id="3.30.420.10">
    <property type="entry name" value="Ribonuclease H-like superfamily/Ribonuclease H"/>
    <property type="match status" value="1"/>
</dbReference>
<dbReference type="EMBL" id="CP041666">
    <property type="protein sequence ID" value="QDP39584.1"/>
    <property type="molecule type" value="Genomic_DNA"/>
</dbReference>
<dbReference type="InterPro" id="IPR036388">
    <property type="entry name" value="WH-like_DNA-bd_sf"/>
</dbReference>
<feature type="domain" description="Integrase catalytic" evidence="2">
    <location>
        <begin position="289"/>
        <end position="451"/>
    </location>
</feature>
<comment type="function">
    <text evidence="1">Involved in the transposition of the insertion sequence.</text>
</comment>
<dbReference type="KEGG" id="aqt:FN924_00290"/>
<evidence type="ECO:0000256" key="1">
    <source>
        <dbReference type="ARBA" id="ARBA00002286"/>
    </source>
</evidence>
<dbReference type="Proteomes" id="UP000315215">
    <property type="component" value="Chromosome"/>
</dbReference>
<dbReference type="InterPro" id="IPR001584">
    <property type="entry name" value="Integrase_cat-core"/>
</dbReference>
<dbReference type="PANTHER" id="PTHR46889">
    <property type="entry name" value="TRANSPOSASE INSF FOR INSERTION SEQUENCE IS3B-RELATED"/>
    <property type="match status" value="1"/>
</dbReference>
<dbReference type="InterPro" id="IPR050900">
    <property type="entry name" value="Transposase_IS3/IS150/IS904"/>
</dbReference>
<dbReference type="InterPro" id="IPR048020">
    <property type="entry name" value="Transpos_IS3"/>
</dbReference>
<evidence type="ECO:0000313" key="5">
    <source>
        <dbReference type="EMBL" id="QDP39684.1"/>
    </source>
</evidence>
<proteinExistence type="predicted"/>
<accession>A0A516KBN3</accession>
<dbReference type="InterPro" id="IPR012337">
    <property type="entry name" value="RNaseH-like_sf"/>
</dbReference>
<organism evidence="3 6">
    <name type="scientific">Radiobacillus deserti</name>
    <dbReference type="NCBI Taxonomy" id="2594883"/>
    <lineage>
        <taxon>Bacteria</taxon>
        <taxon>Bacillati</taxon>
        <taxon>Bacillota</taxon>
        <taxon>Bacilli</taxon>
        <taxon>Bacillales</taxon>
        <taxon>Bacillaceae</taxon>
        <taxon>Radiobacillus</taxon>
    </lineage>
</organism>
<dbReference type="InterPro" id="IPR036397">
    <property type="entry name" value="RNaseH_sf"/>
</dbReference>
<dbReference type="Gene3D" id="1.10.10.10">
    <property type="entry name" value="Winged helix-like DNA-binding domain superfamily/Winged helix DNA-binding domain"/>
    <property type="match status" value="2"/>
</dbReference>
<dbReference type="InterPro" id="IPR055247">
    <property type="entry name" value="InsJ-like_HTH"/>
</dbReference>
<dbReference type="SUPFAM" id="SSF46689">
    <property type="entry name" value="Homeodomain-like"/>
    <property type="match status" value="2"/>
</dbReference>
<keyword evidence="6" id="KW-1185">Reference proteome</keyword>
<dbReference type="PANTHER" id="PTHR46889:SF4">
    <property type="entry name" value="TRANSPOSASE INSO FOR INSERTION SEQUENCE ELEMENT IS911B-RELATED"/>
    <property type="match status" value="1"/>
</dbReference>
<sequence length="454" mass="53206">MAKFTQENKLNAVQRYLEGNESYHSIGESLGTSSSVIMNWVAQYNLHGLEGLLKKSYASYSEQFKLKVLNYMIEHGTSPNETAAIFKISSPGMIRKWRILYEKGGVDALKPKKKGRTLMKKENKRDTQKQVPTDNSIEALKAEVKQLRMENEYLKKLNNLSSKQGKITKQDKAKIVYELRNDFSVKALITLADVPRSTYYYFVKQLDRPDKDAELKILIKEIYYEHKGRYGYRRIRDELVNRGYKVNHKKVQRIMKGLGLKSMVRMKKYRSYKGKVGKTAPNILDRNFKAEKPNEKWVTDITEFKLFGEKLYLSPILDLFNGEIITYTIGSRPTYSLVSNMLEKSFERLTDKDKLILHSDQGWHYQMRQYRHALKEQGITQSMSRKGNCYDNAVIENFFGIMKSEFLYLNEFDSIDHFKQELEEYMNYYNNKRIKTKLKGKSPVQFRTLAQQAA</sequence>
<dbReference type="GO" id="GO:0015074">
    <property type="term" value="P:DNA integration"/>
    <property type="evidence" value="ECO:0007669"/>
    <property type="project" value="InterPro"/>
</dbReference>
<dbReference type="InterPro" id="IPR009057">
    <property type="entry name" value="Homeodomain-like_sf"/>
</dbReference>
<evidence type="ECO:0000259" key="2">
    <source>
        <dbReference type="PROSITE" id="PS50994"/>
    </source>
</evidence>
<dbReference type="Pfam" id="PF13333">
    <property type="entry name" value="rve_2"/>
    <property type="match status" value="1"/>
</dbReference>
<dbReference type="InterPro" id="IPR025948">
    <property type="entry name" value="HTH-like_dom"/>
</dbReference>
<reference evidence="3 6" key="1">
    <citation type="submission" date="2019-07" db="EMBL/GenBank/DDBJ databases">
        <authorList>
            <person name="Li J."/>
        </authorList>
    </citation>
    <scope>NUCLEOTIDE SEQUENCE [LARGE SCALE GENOMIC DNA]</scope>
    <source>
        <strain evidence="3 6">TKL69</strain>
    </source>
</reference>
<dbReference type="GO" id="GO:0003676">
    <property type="term" value="F:nucleic acid binding"/>
    <property type="evidence" value="ECO:0007669"/>
    <property type="project" value="InterPro"/>
</dbReference>
<dbReference type="EMBL" id="CP041666">
    <property type="protein sequence ID" value="QDP38813.1"/>
    <property type="molecule type" value="Genomic_DNA"/>
</dbReference>
<dbReference type="OrthoDB" id="9781005at2"/>
<dbReference type="Pfam" id="PF13276">
    <property type="entry name" value="HTH_21"/>
    <property type="match status" value="1"/>
</dbReference>
<dbReference type="NCBIfam" id="NF033516">
    <property type="entry name" value="transpos_IS3"/>
    <property type="match status" value="1"/>
</dbReference>
<dbReference type="AlphaFoldDB" id="A0A516KBN3"/>
<gene>
    <name evidence="3" type="ORF">FN924_00290</name>
    <name evidence="4" type="ORF">FN924_04960</name>
    <name evidence="5" type="ORF">FN924_05545</name>
</gene>
<dbReference type="PROSITE" id="PS50994">
    <property type="entry name" value="INTEGRASE"/>
    <property type="match status" value="1"/>
</dbReference>
<dbReference type="KEGG" id="aqt:FN924_05545"/>
<dbReference type="EMBL" id="CP041666">
    <property type="protein sequence ID" value="QDP39684.1"/>
    <property type="molecule type" value="Genomic_DNA"/>
</dbReference>
<evidence type="ECO:0000313" key="3">
    <source>
        <dbReference type="EMBL" id="QDP38813.1"/>
    </source>
</evidence>
<protein>
    <submittedName>
        <fullName evidence="3">IS3 family transposase</fullName>
    </submittedName>
</protein>
<evidence type="ECO:0000313" key="4">
    <source>
        <dbReference type="EMBL" id="QDP39584.1"/>
    </source>
</evidence>